<evidence type="ECO:0000313" key="1">
    <source>
        <dbReference type="EMBL" id="QHT76701.1"/>
    </source>
</evidence>
<reference evidence="1" key="1">
    <citation type="journal article" date="2020" name="Nature">
        <title>Giant virus diversity and host interactions through global metagenomics.</title>
        <authorList>
            <person name="Schulz F."/>
            <person name="Roux S."/>
            <person name="Paez-Espino D."/>
            <person name="Jungbluth S."/>
            <person name="Walsh D.A."/>
            <person name="Denef V.J."/>
            <person name="McMahon K.D."/>
            <person name="Konstantinidis K.T."/>
            <person name="Eloe-Fadrosh E.A."/>
            <person name="Kyrpides N.C."/>
            <person name="Woyke T."/>
        </authorList>
    </citation>
    <scope>NUCLEOTIDE SEQUENCE</scope>
    <source>
        <strain evidence="1">GVMAG-M-3300023179-82</strain>
    </source>
</reference>
<accession>A0A6C0H7Z4</accession>
<dbReference type="AlphaFoldDB" id="A0A6C0H7Z4"/>
<protein>
    <submittedName>
        <fullName evidence="1">Uncharacterized protein</fullName>
    </submittedName>
</protein>
<dbReference type="EMBL" id="MN739900">
    <property type="protein sequence ID" value="QHT76701.1"/>
    <property type="molecule type" value="Genomic_DNA"/>
</dbReference>
<sequence>MSIIKTNNKLNVIFNKDTIIQIYNVLNLNK</sequence>
<organism evidence="1">
    <name type="scientific">viral metagenome</name>
    <dbReference type="NCBI Taxonomy" id="1070528"/>
    <lineage>
        <taxon>unclassified sequences</taxon>
        <taxon>metagenomes</taxon>
        <taxon>organismal metagenomes</taxon>
    </lineage>
</organism>
<name>A0A6C0H7Z4_9ZZZZ</name>
<proteinExistence type="predicted"/>